<evidence type="ECO:0000313" key="3">
    <source>
        <dbReference type="Proteomes" id="UP000823388"/>
    </source>
</evidence>
<dbReference type="EMBL" id="CM029038">
    <property type="protein sequence ID" value="KAG2652483.1"/>
    <property type="molecule type" value="Genomic_DNA"/>
</dbReference>
<proteinExistence type="predicted"/>
<accession>A0A8T0X584</accession>
<protein>
    <submittedName>
        <fullName evidence="2">Uncharacterized protein</fullName>
    </submittedName>
</protein>
<feature type="compositionally biased region" description="Polar residues" evidence="1">
    <location>
        <begin position="60"/>
        <end position="85"/>
    </location>
</feature>
<dbReference type="PANTHER" id="PTHR47069:SF12">
    <property type="entry name" value="OS01G0545800 PROTEIN"/>
    <property type="match status" value="1"/>
</dbReference>
<organism evidence="2 3">
    <name type="scientific">Panicum virgatum</name>
    <name type="common">Blackwell switchgrass</name>
    <dbReference type="NCBI Taxonomy" id="38727"/>
    <lineage>
        <taxon>Eukaryota</taxon>
        <taxon>Viridiplantae</taxon>
        <taxon>Streptophyta</taxon>
        <taxon>Embryophyta</taxon>
        <taxon>Tracheophyta</taxon>
        <taxon>Spermatophyta</taxon>
        <taxon>Magnoliopsida</taxon>
        <taxon>Liliopsida</taxon>
        <taxon>Poales</taxon>
        <taxon>Poaceae</taxon>
        <taxon>PACMAD clade</taxon>
        <taxon>Panicoideae</taxon>
        <taxon>Panicodae</taxon>
        <taxon>Paniceae</taxon>
        <taxon>Panicinae</taxon>
        <taxon>Panicum</taxon>
        <taxon>Panicum sect. Hiantes</taxon>
    </lineage>
</organism>
<gene>
    <name evidence="2" type="ORF">PVAP13_1NG338600</name>
</gene>
<reference evidence="2 3" key="1">
    <citation type="submission" date="2020-05" db="EMBL/GenBank/DDBJ databases">
        <title>WGS assembly of Panicum virgatum.</title>
        <authorList>
            <person name="Lovell J.T."/>
            <person name="Jenkins J."/>
            <person name="Shu S."/>
            <person name="Juenger T.E."/>
            <person name="Schmutz J."/>
        </authorList>
    </citation>
    <scope>NUCLEOTIDE SEQUENCE [LARGE SCALE GENOMIC DNA]</scope>
    <source>
        <strain evidence="3">cv. AP13</strain>
    </source>
</reference>
<dbReference type="Proteomes" id="UP000823388">
    <property type="component" value="Chromosome 1N"/>
</dbReference>
<evidence type="ECO:0000256" key="1">
    <source>
        <dbReference type="SAM" id="MobiDB-lite"/>
    </source>
</evidence>
<dbReference type="AlphaFoldDB" id="A0A8T0X584"/>
<keyword evidence="3" id="KW-1185">Reference proteome</keyword>
<feature type="region of interest" description="Disordered" evidence="1">
    <location>
        <begin position="54"/>
        <end position="88"/>
    </location>
</feature>
<dbReference type="PANTHER" id="PTHR47069">
    <property type="match status" value="1"/>
</dbReference>
<sequence length="185" mass="20983">MQKKSYLKKLQYGPPANLELLDQLWRGIIVYGSGAFVAGDDYGENEGQDVGAANEDEFQATPNSTRSQRSKRSLGSTQSTLSSPVKKNKSPMVKIVKEIAHTFKEYVTINNQVIQKRSTQKEAFSVGRCQQLAFECGVERTVESVYAMSKLFQTEYQREFFCGPLITPELRLSYFNKLCRDNNLE</sequence>
<name>A0A8T0X584_PANVG</name>
<evidence type="ECO:0000313" key="2">
    <source>
        <dbReference type="EMBL" id="KAG2652483.1"/>
    </source>
</evidence>
<comment type="caution">
    <text evidence="2">The sequence shown here is derived from an EMBL/GenBank/DDBJ whole genome shotgun (WGS) entry which is preliminary data.</text>
</comment>